<dbReference type="PANTHER" id="PTHR31752:SF66">
    <property type="entry name" value="AUXIN EFFLUX CARRIER COMPONENT 1B-RELATED"/>
    <property type="match status" value="1"/>
</dbReference>
<evidence type="ECO:0000256" key="3">
    <source>
        <dbReference type="ARBA" id="ARBA00022448"/>
    </source>
</evidence>
<evidence type="ECO:0000256" key="5">
    <source>
        <dbReference type="ARBA" id="ARBA00022989"/>
    </source>
</evidence>
<dbReference type="GO" id="GO:0016020">
    <property type="term" value="C:membrane"/>
    <property type="evidence" value="ECO:0007669"/>
    <property type="project" value="UniProtKB-SubCell"/>
</dbReference>
<keyword evidence="6 8" id="KW-0472">Membrane</keyword>
<feature type="compositionally biased region" description="Polar residues" evidence="9">
    <location>
        <begin position="223"/>
        <end position="235"/>
    </location>
</feature>
<proteinExistence type="inferred from homology"/>
<feature type="transmembrane region" description="Helical" evidence="8">
    <location>
        <begin position="40"/>
        <end position="59"/>
    </location>
</feature>
<dbReference type="GO" id="GO:0055085">
    <property type="term" value="P:transmembrane transport"/>
    <property type="evidence" value="ECO:0007669"/>
    <property type="project" value="InterPro"/>
</dbReference>
<feature type="compositionally biased region" description="Basic and acidic residues" evidence="9">
    <location>
        <begin position="411"/>
        <end position="421"/>
    </location>
</feature>
<protein>
    <recommendedName>
        <fullName evidence="8">Auxin efflux carrier component</fullName>
    </recommendedName>
</protein>
<sequence>MITGTDMYHVLAAVVPLYVAMILAYGSVKWWKIFSPDQCSGINRFVALFAVPLLSFHFISTNNPYTMNIRFIAADTLQKIIVLSVLAIWSRASSRGSLEWSITLFSLSALPNTLVMGIPLLKGMYGELSGSLMVQIVVLQCIIWYTLMLFLFEYRGARLLIVEQFPDTAGSIISFRVDSDIISLDGKEPLQTEAEVSEDGKLHVTVRKSTSSRSEIFSRRSHGPNSGVSLTPRPSNLTNAEIYSLQSSRNPTPRGSSFNHTDFYSMLNGRNANSASPRRSNFGNLGFDEDNGMVNPLRANGIFSQGNSVEGVGYPAPPNAGIFSPAAGPGAKEKANGIGGEKDLHMFVWSSSASPVSEGGIHVFRGGDFGNQHGGVAHPAGNHAKDYEEFGRDEREGPVLSKLGSSSTAELHPKAGVHGDSKPTSMPPASVMTRLILIMVWRKLIRNPNTYSSLIGLTWSLVSFRWEIEMPAIIDGSIKILSNAGLGMAMFSLGLFMALQPRIIVCGNSVAAFTMVVRFLTGPAVMAAASIAVGLRGVLLHVAIVQAALPQGIVPFVFAKEYNVHPDILSTGVIFGMLIALPITLVYYILLGL</sequence>
<dbReference type="AlphaFoldDB" id="A0A822YII5"/>
<feature type="transmembrane region" description="Helical" evidence="8">
    <location>
        <begin position="101"/>
        <end position="120"/>
    </location>
</feature>
<evidence type="ECO:0000256" key="6">
    <source>
        <dbReference type="ARBA" id="ARBA00023136"/>
    </source>
</evidence>
<comment type="function">
    <text evidence="8">May act as a component of the auxin efflux carrier.</text>
</comment>
<feature type="transmembrane region" description="Helical" evidence="8">
    <location>
        <begin position="6"/>
        <end position="28"/>
    </location>
</feature>
<keyword evidence="4 8" id="KW-0812">Transmembrane</keyword>
<gene>
    <name evidence="10" type="ORF">HUJ06_030696</name>
</gene>
<feature type="transmembrane region" description="Helical" evidence="8">
    <location>
        <begin position="571"/>
        <end position="590"/>
    </location>
</feature>
<dbReference type="Proteomes" id="UP000607653">
    <property type="component" value="Unassembled WGS sequence"/>
</dbReference>
<dbReference type="NCBIfam" id="TIGR00946">
    <property type="entry name" value="2a69"/>
    <property type="match status" value="1"/>
</dbReference>
<evidence type="ECO:0000313" key="11">
    <source>
        <dbReference type="Proteomes" id="UP000607653"/>
    </source>
</evidence>
<dbReference type="InterPro" id="IPR051107">
    <property type="entry name" value="Auxin_Efflux_Carrier"/>
</dbReference>
<comment type="caution">
    <text evidence="8">Lacks conserved residue(s) required for the propagation of feature annotation.</text>
</comment>
<comment type="similarity">
    <text evidence="2 8">Belongs to the auxin efflux carrier (TC 2.A.69.1) family.</text>
</comment>
<feature type="region of interest" description="Disordered" evidence="9">
    <location>
        <begin position="213"/>
        <end position="235"/>
    </location>
</feature>
<dbReference type="PANTHER" id="PTHR31752">
    <property type="entry name" value="AUXIN EFFLUX CARRIER COMPONENT 1B-RELATED"/>
    <property type="match status" value="1"/>
</dbReference>
<evidence type="ECO:0000256" key="4">
    <source>
        <dbReference type="ARBA" id="ARBA00022692"/>
    </source>
</evidence>
<name>A0A822YII5_NELNU</name>
<accession>A0A822YII5</accession>
<keyword evidence="5 8" id="KW-1133">Transmembrane helix</keyword>
<dbReference type="GO" id="GO:0009734">
    <property type="term" value="P:auxin-activated signaling pathway"/>
    <property type="evidence" value="ECO:0007669"/>
    <property type="project" value="UniProtKB-UniRule"/>
</dbReference>
<comment type="subcellular location">
    <subcellularLocation>
        <location evidence="1 8">Membrane</location>
        <topology evidence="1 8">Multi-pass membrane protein</topology>
    </subcellularLocation>
</comment>
<keyword evidence="7 8" id="KW-0927">Auxin signaling pathway</keyword>
<comment type="caution">
    <text evidence="10">The sequence shown here is derived from an EMBL/GenBank/DDBJ whole genome shotgun (WGS) entry which is preliminary data.</text>
</comment>
<feature type="transmembrane region" description="Helical" evidence="8">
    <location>
        <begin position="538"/>
        <end position="559"/>
    </location>
</feature>
<organism evidence="10 11">
    <name type="scientific">Nelumbo nucifera</name>
    <name type="common">Sacred lotus</name>
    <dbReference type="NCBI Taxonomy" id="4432"/>
    <lineage>
        <taxon>Eukaryota</taxon>
        <taxon>Viridiplantae</taxon>
        <taxon>Streptophyta</taxon>
        <taxon>Embryophyta</taxon>
        <taxon>Tracheophyta</taxon>
        <taxon>Spermatophyta</taxon>
        <taxon>Magnoliopsida</taxon>
        <taxon>Proteales</taxon>
        <taxon>Nelumbonaceae</taxon>
        <taxon>Nelumbo</taxon>
    </lineage>
</organism>
<evidence type="ECO:0000313" key="10">
    <source>
        <dbReference type="EMBL" id="DAD29228.1"/>
    </source>
</evidence>
<feature type="transmembrane region" description="Helical" evidence="8">
    <location>
        <begin position="71"/>
        <end position="89"/>
    </location>
</feature>
<feature type="region of interest" description="Disordered" evidence="9">
    <location>
        <begin position="393"/>
        <end position="425"/>
    </location>
</feature>
<feature type="transmembrane region" description="Helical" evidence="8">
    <location>
        <begin position="132"/>
        <end position="152"/>
    </location>
</feature>
<keyword evidence="3 8" id="KW-0813">Transport</keyword>
<evidence type="ECO:0000256" key="7">
    <source>
        <dbReference type="ARBA" id="ARBA00023294"/>
    </source>
</evidence>
<evidence type="ECO:0000256" key="1">
    <source>
        <dbReference type="ARBA" id="ARBA00004141"/>
    </source>
</evidence>
<keyword evidence="11" id="KW-1185">Reference proteome</keyword>
<dbReference type="Pfam" id="PF03547">
    <property type="entry name" value="Mem_trans"/>
    <property type="match status" value="1"/>
</dbReference>
<evidence type="ECO:0000256" key="2">
    <source>
        <dbReference type="ARBA" id="ARBA00009177"/>
    </source>
</evidence>
<reference evidence="10 11" key="1">
    <citation type="journal article" date="2020" name="Mol. Biol. Evol.">
        <title>Distinct Expression and Methylation Patterns for Genes with Different Fates following a Single Whole-Genome Duplication in Flowering Plants.</title>
        <authorList>
            <person name="Shi T."/>
            <person name="Rahmani R.S."/>
            <person name="Gugger P.F."/>
            <person name="Wang M."/>
            <person name="Li H."/>
            <person name="Zhang Y."/>
            <person name="Li Z."/>
            <person name="Wang Q."/>
            <person name="Van de Peer Y."/>
            <person name="Marchal K."/>
            <person name="Chen J."/>
        </authorList>
    </citation>
    <scope>NUCLEOTIDE SEQUENCE [LARGE SCALE GENOMIC DNA]</scope>
    <source>
        <tissue evidence="10">Leaf</tissue>
    </source>
</reference>
<dbReference type="InterPro" id="IPR014024">
    <property type="entry name" value="Auxin_eff_plant"/>
</dbReference>
<evidence type="ECO:0000256" key="8">
    <source>
        <dbReference type="RuleBase" id="RU362108"/>
    </source>
</evidence>
<dbReference type="InterPro" id="IPR004776">
    <property type="entry name" value="Mem_transp_PIN-like"/>
</dbReference>
<evidence type="ECO:0000256" key="9">
    <source>
        <dbReference type="SAM" id="MobiDB-lite"/>
    </source>
</evidence>
<dbReference type="EMBL" id="DUZY01000002">
    <property type="protein sequence ID" value="DAD29228.1"/>
    <property type="molecule type" value="Genomic_DNA"/>
</dbReference>